<organism evidence="2 3">
    <name type="scientific">Muraenolepis orangiensis</name>
    <name type="common">Patagonian moray cod</name>
    <dbReference type="NCBI Taxonomy" id="630683"/>
    <lineage>
        <taxon>Eukaryota</taxon>
        <taxon>Metazoa</taxon>
        <taxon>Chordata</taxon>
        <taxon>Craniata</taxon>
        <taxon>Vertebrata</taxon>
        <taxon>Euteleostomi</taxon>
        <taxon>Actinopterygii</taxon>
        <taxon>Neopterygii</taxon>
        <taxon>Teleostei</taxon>
        <taxon>Neoteleostei</taxon>
        <taxon>Acanthomorphata</taxon>
        <taxon>Zeiogadaria</taxon>
        <taxon>Gadariae</taxon>
        <taxon>Gadiformes</taxon>
        <taxon>Muraenolepidoidei</taxon>
        <taxon>Muraenolepididae</taxon>
        <taxon>Muraenolepis</taxon>
    </lineage>
</organism>
<name>A0A9Q0E629_9TELE</name>
<proteinExistence type="predicted"/>
<gene>
    <name evidence="2" type="ORF">NHX12_032669</name>
</gene>
<dbReference type="Proteomes" id="UP001148018">
    <property type="component" value="Unassembled WGS sequence"/>
</dbReference>
<comment type="caution">
    <text evidence="2">The sequence shown here is derived from an EMBL/GenBank/DDBJ whole genome shotgun (WGS) entry which is preliminary data.</text>
</comment>
<dbReference type="EMBL" id="JANIIK010000047">
    <property type="protein sequence ID" value="KAJ3601702.1"/>
    <property type="molecule type" value="Genomic_DNA"/>
</dbReference>
<evidence type="ECO:0000313" key="2">
    <source>
        <dbReference type="EMBL" id="KAJ3601702.1"/>
    </source>
</evidence>
<sequence>MKTYLISGRKKSDQHSATATVCNCCQAGLGGPEQGGGAGPGCTSPRSHSPDGGPAACTLPLERATVGGCICPYALRPQLDSFRHRF</sequence>
<evidence type="ECO:0000313" key="3">
    <source>
        <dbReference type="Proteomes" id="UP001148018"/>
    </source>
</evidence>
<protein>
    <submittedName>
        <fullName evidence="2">Uncharacterized protein</fullName>
    </submittedName>
</protein>
<keyword evidence="3" id="KW-1185">Reference proteome</keyword>
<reference evidence="2" key="1">
    <citation type="submission" date="2022-07" db="EMBL/GenBank/DDBJ databases">
        <title>Chromosome-level genome of Muraenolepis orangiensis.</title>
        <authorList>
            <person name="Kim J."/>
        </authorList>
    </citation>
    <scope>NUCLEOTIDE SEQUENCE</scope>
    <source>
        <strain evidence="2">KU_S4_2022</strain>
        <tissue evidence="2">Muscle</tissue>
    </source>
</reference>
<feature type="region of interest" description="Disordered" evidence="1">
    <location>
        <begin position="33"/>
        <end position="56"/>
    </location>
</feature>
<accession>A0A9Q0E629</accession>
<evidence type="ECO:0000256" key="1">
    <source>
        <dbReference type="SAM" id="MobiDB-lite"/>
    </source>
</evidence>
<dbReference type="AlphaFoldDB" id="A0A9Q0E629"/>